<dbReference type="Pfam" id="PF10969">
    <property type="entry name" value="DUF2771"/>
    <property type="match status" value="1"/>
</dbReference>
<gene>
    <name evidence="2" type="ORF">SAMN05216266_13033</name>
</gene>
<evidence type="ECO:0000313" key="3">
    <source>
        <dbReference type="Proteomes" id="UP000243799"/>
    </source>
</evidence>
<evidence type="ECO:0008006" key="4">
    <source>
        <dbReference type="Google" id="ProtNLM"/>
    </source>
</evidence>
<dbReference type="AlphaFoldDB" id="A0A1I1CHU6"/>
<dbReference type="InterPro" id="IPR024495">
    <property type="entry name" value="DUF2771"/>
</dbReference>
<evidence type="ECO:0000313" key="2">
    <source>
        <dbReference type="EMBL" id="SFB62261.1"/>
    </source>
</evidence>
<dbReference type="Proteomes" id="UP000243799">
    <property type="component" value="Unassembled WGS sequence"/>
</dbReference>
<evidence type="ECO:0000256" key="1">
    <source>
        <dbReference type="SAM" id="SignalP"/>
    </source>
</evidence>
<feature type="chain" id="PRO_5017184120" description="DUF2771 domain-containing protein" evidence="1">
    <location>
        <begin position="22"/>
        <end position="166"/>
    </location>
</feature>
<dbReference type="EMBL" id="FOKG01000030">
    <property type="protein sequence ID" value="SFB62261.1"/>
    <property type="molecule type" value="Genomic_DNA"/>
</dbReference>
<organism evidence="2 3">
    <name type="scientific">Amycolatopsis marina</name>
    <dbReference type="NCBI Taxonomy" id="490629"/>
    <lineage>
        <taxon>Bacteria</taxon>
        <taxon>Bacillati</taxon>
        <taxon>Actinomycetota</taxon>
        <taxon>Actinomycetes</taxon>
        <taxon>Pseudonocardiales</taxon>
        <taxon>Pseudonocardiaceae</taxon>
        <taxon>Amycolatopsis</taxon>
    </lineage>
</organism>
<reference evidence="3" key="1">
    <citation type="submission" date="2016-10" db="EMBL/GenBank/DDBJ databases">
        <authorList>
            <person name="Varghese N."/>
            <person name="Submissions S."/>
        </authorList>
    </citation>
    <scope>NUCLEOTIDE SEQUENCE [LARGE SCALE GENOMIC DNA]</scope>
    <source>
        <strain evidence="3">CGMCC 4.3568</strain>
    </source>
</reference>
<keyword evidence="1" id="KW-0732">Signal</keyword>
<keyword evidence="3" id="KW-1185">Reference proteome</keyword>
<proteinExistence type="predicted"/>
<protein>
    <recommendedName>
        <fullName evidence="4">DUF2771 domain-containing protein</fullName>
    </recommendedName>
</protein>
<accession>A0A1I1CHU6</accession>
<dbReference type="OrthoDB" id="4772953at2"/>
<feature type="signal peptide" evidence="1">
    <location>
        <begin position="1"/>
        <end position="21"/>
    </location>
</feature>
<dbReference type="STRING" id="490629.SAMN05216266_13033"/>
<sequence length="166" mass="17373">MRSRLAVLVSCAALTLVGCSAPDGGPEVTFFADGEAVESGPLVHCDVLIRRCEQGGDPAKLRARAGRPVQISVPSEVSDAPWVVNVQYADANGEPRPVKQEFFSPGTRHAYTATGDAPGDQLLVVEVQQLGAAYAADEDVNPLLDAAGNPQLVARAVWSLQLIPGA</sequence>
<dbReference type="PROSITE" id="PS51257">
    <property type="entry name" value="PROKAR_LIPOPROTEIN"/>
    <property type="match status" value="1"/>
</dbReference>
<dbReference type="RefSeq" id="WP_091678951.1">
    <property type="nucleotide sequence ID" value="NZ_FOKG01000030.1"/>
</dbReference>
<name>A0A1I1CHU6_9PSEU</name>